<sequence length="77" mass="8792">MKTSLIMCRIEMGVSTRIAQKVAMLCSAKGFSREMHASRTRGVRRKQCSSQLVLLFANRNNKPRPRRILVVTFEPPT</sequence>
<name>A0A0A9DKP8_ARUDO</name>
<dbReference type="AlphaFoldDB" id="A0A0A9DKP8"/>
<reference evidence="1" key="2">
    <citation type="journal article" date="2015" name="Data Brief">
        <title>Shoot transcriptome of the giant reed, Arundo donax.</title>
        <authorList>
            <person name="Barrero R.A."/>
            <person name="Guerrero F.D."/>
            <person name="Moolhuijzen P."/>
            <person name="Goolsby J.A."/>
            <person name="Tidwell J."/>
            <person name="Bellgard S.E."/>
            <person name="Bellgard M.I."/>
        </authorList>
    </citation>
    <scope>NUCLEOTIDE SEQUENCE</scope>
    <source>
        <tissue evidence="1">Shoot tissue taken approximately 20 cm above the soil surface</tissue>
    </source>
</reference>
<reference evidence="1" key="1">
    <citation type="submission" date="2014-09" db="EMBL/GenBank/DDBJ databases">
        <authorList>
            <person name="Magalhaes I.L.F."/>
            <person name="Oliveira U."/>
            <person name="Santos F.R."/>
            <person name="Vidigal T.H.D.A."/>
            <person name="Brescovit A.D."/>
            <person name="Santos A.J."/>
        </authorList>
    </citation>
    <scope>NUCLEOTIDE SEQUENCE</scope>
    <source>
        <tissue evidence="1">Shoot tissue taken approximately 20 cm above the soil surface</tissue>
    </source>
</reference>
<organism evidence="1">
    <name type="scientific">Arundo donax</name>
    <name type="common">Giant reed</name>
    <name type="synonym">Donax arundinaceus</name>
    <dbReference type="NCBI Taxonomy" id="35708"/>
    <lineage>
        <taxon>Eukaryota</taxon>
        <taxon>Viridiplantae</taxon>
        <taxon>Streptophyta</taxon>
        <taxon>Embryophyta</taxon>
        <taxon>Tracheophyta</taxon>
        <taxon>Spermatophyta</taxon>
        <taxon>Magnoliopsida</taxon>
        <taxon>Liliopsida</taxon>
        <taxon>Poales</taxon>
        <taxon>Poaceae</taxon>
        <taxon>PACMAD clade</taxon>
        <taxon>Arundinoideae</taxon>
        <taxon>Arundineae</taxon>
        <taxon>Arundo</taxon>
    </lineage>
</organism>
<protein>
    <submittedName>
        <fullName evidence="1">Uncharacterized protein</fullName>
    </submittedName>
</protein>
<evidence type="ECO:0000313" key="1">
    <source>
        <dbReference type="EMBL" id="JAD84352.1"/>
    </source>
</evidence>
<dbReference type="EMBL" id="GBRH01213543">
    <property type="protein sequence ID" value="JAD84352.1"/>
    <property type="molecule type" value="Transcribed_RNA"/>
</dbReference>
<accession>A0A0A9DKP8</accession>
<proteinExistence type="predicted"/>